<evidence type="ECO:0000256" key="3">
    <source>
        <dbReference type="ARBA" id="ARBA00022777"/>
    </source>
</evidence>
<dbReference type="AlphaFoldDB" id="A0AA41WAW4"/>
<evidence type="ECO:0000313" key="7">
    <source>
        <dbReference type="Proteomes" id="UP001165306"/>
    </source>
</evidence>
<evidence type="ECO:0000313" key="6">
    <source>
        <dbReference type="EMBL" id="MCM8749141.1"/>
    </source>
</evidence>
<dbReference type="PRINTS" id="PR00990">
    <property type="entry name" value="RIBOKINASE"/>
</dbReference>
<dbReference type="Gene3D" id="3.40.1190.20">
    <property type="match status" value="1"/>
</dbReference>
<dbReference type="SUPFAM" id="SSF53613">
    <property type="entry name" value="Ribokinase-like"/>
    <property type="match status" value="1"/>
</dbReference>
<comment type="similarity">
    <text evidence="1 4">Belongs to the carbohydrate kinase PfkB family.</text>
</comment>
<gene>
    <name evidence="6" type="ORF">NET02_08290</name>
</gene>
<dbReference type="Proteomes" id="UP001165306">
    <property type="component" value="Unassembled WGS sequence"/>
</dbReference>
<dbReference type="Pfam" id="PF00294">
    <property type="entry name" value="PfkB"/>
    <property type="match status" value="1"/>
</dbReference>
<accession>A0AA41WAW4</accession>
<comment type="caution">
    <text evidence="6">The sequence shown here is derived from an EMBL/GenBank/DDBJ whole genome shotgun (WGS) entry which is preliminary data.</text>
</comment>
<sequence length="324" mass="34827">MEPTRSSNRTDRVAAIGLASWDRFLVLDRSPRPGSYAIVTHREEQSGGTTSNLCAALCRLGVSVTLAAAVGDDAEGQILLQDLAAEGCDVRHVRVKQGIPTDACFILVAPGEDGTDRTILWEQGARLQLGDPLPIDELFQHDLVVVDVDDPKLRQFLVDLPAHVAPRTQMIGPLVYLTELQPEQGLRLALQHDVIVGNDDELCYLAGTDQLDVAIERLRALMPLHVTRLAAISRGAEGCVIVTRRDITPVPAFEVPVVDTTGAGDAFAAGIVYGLLRRWEPARLGQFANAMGALAVRALGARAGLPTLPEVEAFIAASEARSPR</sequence>
<evidence type="ECO:0000256" key="2">
    <source>
        <dbReference type="ARBA" id="ARBA00022679"/>
    </source>
</evidence>
<proteinExistence type="inferred from homology"/>
<reference evidence="6" key="1">
    <citation type="submission" date="2022-06" db="EMBL/GenBank/DDBJ databases">
        <title>CFH 74404 Thermomicrobiaceae sp.</title>
        <authorList>
            <person name="Ming H."/>
            <person name="Li W.-J."/>
            <person name="Zhao Z."/>
        </authorList>
    </citation>
    <scope>NUCLEOTIDE SEQUENCE</scope>
    <source>
        <strain evidence="6">CFH 74404</strain>
    </source>
</reference>
<feature type="domain" description="Carbohydrate kinase PfkB" evidence="5">
    <location>
        <begin position="12"/>
        <end position="307"/>
    </location>
</feature>
<evidence type="ECO:0000256" key="1">
    <source>
        <dbReference type="ARBA" id="ARBA00010688"/>
    </source>
</evidence>
<keyword evidence="2 4" id="KW-0808">Transferase</keyword>
<dbReference type="PROSITE" id="PS00584">
    <property type="entry name" value="PFKB_KINASES_2"/>
    <property type="match status" value="1"/>
</dbReference>
<organism evidence="6 7">
    <name type="scientific">Thermalbibacter longus</name>
    <dbReference type="NCBI Taxonomy" id="2951981"/>
    <lineage>
        <taxon>Bacteria</taxon>
        <taxon>Pseudomonadati</taxon>
        <taxon>Thermomicrobiota</taxon>
        <taxon>Thermomicrobia</taxon>
        <taxon>Thermomicrobiales</taxon>
        <taxon>Thermomicrobiaceae</taxon>
        <taxon>Thermalbibacter</taxon>
    </lineage>
</organism>
<evidence type="ECO:0000259" key="5">
    <source>
        <dbReference type="Pfam" id="PF00294"/>
    </source>
</evidence>
<dbReference type="GO" id="GO:0006796">
    <property type="term" value="P:phosphate-containing compound metabolic process"/>
    <property type="evidence" value="ECO:0007669"/>
    <property type="project" value="UniProtKB-ARBA"/>
</dbReference>
<evidence type="ECO:0000256" key="4">
    <source>
        <dbReference type="RuleBase" id="RU003704"/>
    </source>
</evidence>
<dbReference type="GO" id="GO:0016301">
    <property type="term" value="F:kinase activity"/>
    <property type="evidence" value="ECO:0007669"/>
    <property type="project" value="UniProtKB-KW"/>
</dbReference>
<dbReference type="InterPro" id="IPR029056">
    <property type="entry name" value="Ribokinase-like"/>
</dbReference>
<dbReference type="EMBL" id="JAMSLR010000004">
    <property type="protein sequence ID" value="MCM8749141.1"/>
    <property type="molecule type" value="Genomic_DNA"/>
</dbReference>
<dbReference type="PANTHER" id="PTHR10584">
    <property type="entry name" value="SUGAR KINASE"/>
    <property type="match status" value="1"/>
</dbReference>
<dbReference type="InterPro" id="IPR002139">
    <property type="entry name" value="Ribo/fructo_kinase"/>
</dbReference>
<keyword evidence="3 4" id="KW-0418">Kinase</keyword>
<dbReference type="PANTHER" id="PTHR10584:SF167">
    <property type="entry name" value="PFKB DOMAIN PROTEIN"/>
    <property type="match status" value="1"/>
</dbReference>
<dbReference type="RefSeq" id="WP_284056920.1">
    <property type="nucleotide sequence ID" value="NZ_JAMSLR010000004.1"/>
</dbReference>
<dbReference type="InterPro" id="IPR002173">
    <property type="entry name" value="Carboh/pur_kinase_PfkB_CS"/>
</dbReference>
<name>A0AA41WAW4_9BACT</name>
<dbReference type="InterPro" id="IPR011611">
    <property type="entry name" value="PfkB_dom"/>
</dbReference>
<keyword evidence="7" id="KW-1185">Reference proteome</keyword>
<protein>
    <submittedName>
        <fullName evidence="6">Carbohydrate kinase family protein</fullName>
    </submittedName>
</protein>